<evidence type="ECO:0000259" key="7">
    <source>
        <dbReference type="Pfam" id="PF00296"/>
    </source>
</evidence>
<evidence type="ECO:0000313" key="9">
    <source>
        <dbReference type="Proteomes" id="UP000308697"/>
    </source>
</evidence>
<accession>A0A4U0NW84</accession>
<dbReference type="SUPFAM" id="SSF51679">
    <property type="entry name" value="Bacterial luciferase-like"/>
    <property type="match status" value="1"/>
</dbReference>
<dbReference type="PIRSF" id="PIRSF000337">
    <property type="entry name" value="NTA_MOA"/>
    <property type="match status" value="1"/>
</dbReference>
<dbReference type="GO" id="GO:0016705">
    <property type="term" value="F:oxidoreductase activity, acting on paired donors, with incorporation or reduction of molecular oxygen"/>
    <property type="evidence" value="ECO:0007669"/>
    <property type="project" value="InterPro"/>
</dbReference>
<dbReference type="CDD" id="cd01095">
    <property type="entry name" value="Nitrilotriacetate_monoxgenase"/>
    <property type="match status" value="1"/>
</dbReference>
<evidence type="ECO:0000313" key="8">
    <source>
        <dbReference type="EMBL" id="TJZ59015.1"/>
    </source>
</evidence>
<organism evidence="8 9">
    <name type="scientific">Streptomyces piniterrae</name>
    <dbReference type="NCBI Taxonomy" id="2571125"/>
    <lineage>
        <taxon>Bacteria</taxon>
        <taxon>Bacillati</taxon>
        <taxon>Actinomycetota</taxon>
        <taxon>Actinomycetes</taxon>
        <taxon>Kitasatosporales</taxon>
        <taxon>Streptomycetaceae</taxon>
        <taxon>Streptomyces</taxon>
    </lineage>
</organism>
<evidence type="ECO:0000256" key="2">
    <source>
        <dbReference type="ARBA" id="ARBA00022643"/>
    </source>
</evidence>
<keyword evidence="2 6" id="KW-0288">FMN</keyword>
<dbReference type="EMBL" id="SUMB01000001">
    <property type="protein sequence ID" value="TJZ59015.1"/>
    <property type="molecule type" value="Genomic_DNA"/>
</dbReference>
<dbReference type="RefSeq" id="WP_136737967.1">
    <property type="nucleotide sequence ID" value="NZ_SUMB01000001.1"/>
</dbReference>
<evidence type="ECO:0000256" key="3">
    <source>
        <dbReference type="ARBA" id="ARBA00023002"/>
    </source>
</evidence>
<keyword evidence="9" id="KW-1185">Reference proteome</keyword>
<keyword evidence="1 6" id="KW-0285">Flavoprotein</keyword>
<sequence length="450" mass="49264">MSTPEGRTLVLGAYLSYGTGHHAAAWRHPDAVADGAQNIGHYVDLARTAERGLFDFMFLSDTPSVFNDDQGGYGSRVVVFEPMTLLSALAMETTHLGLVATASTTYKEPYNVAREFASLDLLSGGRAGWNLVTSSKSDAAYNFGLEAHPAHPDRYRRAAEFFEVVTGLWDSWDDDALLRDKERGVFYDPAARHVLGHEGAHFRVRGELNISRPPQGHPLMVQAGSSEDGRELAARTAEVVFTAQPERAAARAFSQDLKRRLPAYDRPHDDILVMPGLCPFIGATDEEAQEKFAELQRLIHPGLGVAMLSDLVGGFDLSEHDVDGPLPALPPSNGNQSRRRLIEKLAAEGLTIRQLYERMTVARGHLVVVGSYRRVAETMAEWLASGAADGFNIMPPYLPGSLTEFVDHVVPELQKLGVYKESYRAGTLREKLGLPRPPSRYAAASQKGNG</sequence>
<feature type="binding site" evidence="6">
    <location>
        <position position="151"/>
    </location>
    <ligand>
        <name>FMN</name>
        <dbReference type="ChEBI" id="CHEBI:58210"/>
    </ligand>
</feature>
<feature type="binding site" evidence="6">
    <location>
        <position position="155"/>
    </location>
    <ligand>
        <name>FMN</name>
        <dbReference type="ChEBI" id="CHEBI:58210"/>
    </ligand>
</feature>
<dbReference type="InterPro" id="IPR016215">
    <property type="entry name" value="NTA_MOA"/>
</dbReference>
<evidence type="ECO:0000256" key="6">
    <source>
        <dbReference type="PIRSR" id="PIRSR000337-1"/>
    </source>
</evidence>
<dbReference type="InterPro" id="IPR011251">
    <property type="entry name" value="Luciferase-like_dom"/>
</dbReference>
<feature type="domain" description="Luciferase-like" evidence="7">
    <location>
        <begin position="24"/>
        <end position="387"/>
    </location>
</feature>
<proteinExistence type="inferred from homology"/>
<protein>
    <submittedName>
        <fullName evidence="8">LLM class flavin-dependent oxidoreductase</fullName>
    </submittedName>
</protein>
<feature type="binding site" evidence="6">
    <location>
        <position position="61"/>
    </location>
    <ligand>
        <name>FMN</name>
        <dbReference type="ChEBI" id="CHEBI:58210"/>
    </ligand>
</feature>
<evidence type="ECO:0000256" key="4">
    <source>
        <dbReference type="ARBA" id="ARBA00023033"/>
    </source>
</evidence>
<keyword evidence="4" id="KW-0503">Monooxygenase</keyword>
<evidence type="ECO:0000256" key="1">
    <source>
        <dbReference type="ARBA" id="ARBA00022630"/>
    </source>
</evidence>
<dbReference type="OrthoDB" id="3265338at2"/>
<dbReference type="AlphaFoldDB" id="A0A4U0NW84"/>
<keyword evidence="3" id="KW-0560">Oxidoreductase</keyword>
<comment type="similarity">
    <text evidence="5">Belongs to the NtaA/SnaA/DszA monooxygenase family.</text>
</comment>
<evidence type="ECO:0000256" key="5">
    <source>
        <dbReference type="ARBA" id="ARBA00033748"/>
    </source>
</evidence>
<dbReference type="PANTHER" id="PTHR30011:SF16">
    <property type="entry name" value="C2H2 FINGER DOMAIN TRANSCRIPTION FACTOR (EUROFUNG)-RELATED"/>
    <property type="match status" value="1"/>
</dbReference>
<comment type="caution">
    <text evidence="8">The sequence shown here is derived from an EMBL/GenBank/DDBJ whole genome shotgun (WGS) entry which is preliminary data.</text>
</comment>
<feature type="binding site" evidence="6">
    <location>
        <position position="225"/>
    </location>
    <ligand>
        <name>FMN</name>
        <dbReference type="ChEBI" id="CHEBI:58210"/>
    </ligand>
</feature>
<dbReference type="PANTHER" id="PTHR30011">
    <property type="entry name" value="ALKANESULFONATE MONOOXYGENASE-RELATED"/>
    <property type="match status" value="1"/>
</dbReference>
<dbReference type="Proteomes" id="UP000308697">
    <property type="component" value="Unassembled WGS sequence"/>
</dbReference>
<name>A0A4U0NW84_9ACTN</name>
<gene>
    <name evidence="8" type="ORF">FCH28_02390</name>
</gene>
<dbReference type="Pfam" id="PF00296">
    <property type="entry name" value="Bac_luciferase"/>
    <property type="match status" value="1"/>
</dbReference>
<reference evidence="8 9" key="1">
    <citation type="submission" date="2019-04" db="EMBL/GenBank/DDBJ databases">
        <title>Streptomyces piniterrae sp. nov., a heliquinomycin-producing actinomycete isolated from rhizosphere soil of Pinus yunnanensis.</title>
        <authorList>
            <person name="Zhuang X."/>
            <person name="Zhao J."/>
        </authorList>
    </citation>
    <scope>NUCLEOTIDE SEQUENCE [LARGE SCALE GENOMIC DNA]</scope>
    <source>
        <strain evidence="9">jys28</strain>
    </source>
</reference>
<dbReference type="Gene3D" id="3.20.20.30">
    <property type="entry name" value="Luciferase-like domain"/>
    <property type="match status" value="1"/>
</dbReference>
<dbReference type="NCBIfam" id="TIGR03860">
    <property type="entry name" value="FMN_nitrolo"/>
    <property type="match status" value="1"/>
</dbReference>
<feature type="binding site" evidence="6">
    <location>
        <position position="226"/>
    </location>
    <ligand>
        <name>FMN</name>
        <dbReference type="ChEBI" id="CHEBI:58210"/>
    </ligand>
</feature>
<dbReference type="InterPro" id="IPR051260">
    <property type="entry name" value="Diverse_substr_monoxygenases"/>
</dbReference>
<dbReference type="InterPro" id="IPR036661">
    <property type="entry name" value="Luciferase-like_sf"/>
</dbReference>
<feature type="binding site" evidence="6">
    <location>
        <position position="101"/>
    </location>
    <ligand>
        <name>FMN</name>
        <dbReference type="ChEBI" id="CHEBI:58210"/>
    </ligand>
</feature>
<dbReference type="GO" id="GO:0004497">
    <property type="term" value="F:monooxygenase activity"/>
    <property type="evidence" value="ECO:0007669"/>
    <property type="project" value="UniProtKB-KW"/>
</dbReference>